<dbReference type="CDD" id="cd12822">
    <property type="entry name" value="TmCorA-like"/>
    <property type="match status" value="1"/>
</dbReference>
<proteinExistence type="inferred from homology"/>
<protein>
    <submittedName>
        <fullName evidence="10">Magnesium transporter CorA family protein</fullName>
    </submittedName>
</protein>
<keyword evidence="11" id="KW-1185">Reference proteome</keyword>
<feature type="transmembrane region" description="Helical" evidence="9">
    <location>
        <begin position="265"/>
        <end position="283"/>
    </location>
</feature>
<dbReference type="InterPro" id="IPR002523">
    <property type="entry name" value="MgTranspt_CorA/ZnTranspt_ZntB"/>
</dbReference>
<evidence type="ECO:0000256" key="6">
    <source>
        <dbReference type="ARBA" id="ARBA00022989"/>
    </source>
</evidence>
<dbReference type="SUPFAM" id="SSF143865">
    <property type="entry name" value="CorA soluble domain-like"/>
    <property type="match status" value="1"/>
</dbReference>
<keyword evidence="3" id="KW-0813">Transport</keyword>
<name>A0ABP6Q215_9ACTN</name>
<dbReference type="Pfam" id="PF01544">
    <property type="entry name" value="CorA"/>
    <property type="match status" value="1"/>
</dbReference>
<dbReference type="PANTHER" id="PTHR46494">
    <property type="entry name" value="CORA FAMILY METAL ION TRANSPORTER (EUROFUNG)"/>
    <property type="match status" value="1"/>
</dbReference>
<organism evidence="10 11">
    <name type="scientific">Actinocorallia longicatena</name>
    <dbReference type="NCBI Taxonomy" id="111803"/>
    <lineage>
        <taxon>Bacteria</taxon>
        <taxon>Bacillati</taxon>
        <taxon>Actinomycetota</taxon>
        <taxon>Actinomycetes</taxon>
        <taxon>Streptosporangiales</taxon>
        <taxon>Thermomonosporaceae</taxon>
        <taxon>Actinocorallia</taxon>
    </lineage>
</organism>
<evidence type="ECO:0000313" key="10">
    <source>
        <dbReference type="EMBL" id="GAA3200992.1"/>
    </source>
</evidence>
<keyword evidence="7 9" id="KW-0472">Membrane</keyword>
<evidence type="ECO:0000313" key="11">
    <source>
        <dbReference type="Proteomes" id="UP001501237"/>
    </source>
</evidence>
<evidence type="ECO:0000256" key="2">
    <source>
        <dbReference type="ARBA" id="ARBA00009765"/>
    </source>
</evidence>
<dbReference type="Gene3D" id="1.20.58.340">
    <property type="entry name" value="Magnesium transport protein CorA, transmembrane region"/>
    <property type="match status" value="2"/>
</dbReference>
<feature type="coiled-coil region" evidence="8">
    <location>
        <begin position="147"/>
        <end position="174"/>
    </location>
</feature>
<evidence type="ECO:0000256" key="3">
    <source>
        <dbReference type="ARBA" id="ARBA00022448"/>
    </source>
</evidence>
<gene>
    <name evidence="10" type="ORF">GCM10010468_13990</name>
</gene>
<reference evidence="11" key="1">
    <citation type="journal article" date="2019" name="Int. J. Syst. Evol. Microbiol.">
        <title>The Global Catalogue of Microorganisms (GCM) 10K type strain sequencing project: providing services to taxonomists for standard genome sequencing and annotation.</title>
        <authorList>
            <consortium name="The Broad Institute Genomics Platform"/>
            <consortium name="The Broad Institute Genome Sequencing Center for Infectious Disease"/>
            <person name="Wu L."/>
            <person name="Ma J."/>
        </authorList>
    </citation>
    <scope>NUCLEOTIDE SEQUENCE [LARGE SCALE GENOMIC DNA]</scope>
    <source>
        <strain evidence="11">JCM 9377</strain>
    </source>
</reference>
<comment type="similarity">
    <text evidence="2">Belongs to the CorA metal ion transporter (MIT) (TC 1.A.35) family.</text>
</comment>
<evidence type="ECO:0000256" key="8">
    <source>
        <dbReference type="SAM" id="Coils"/>
    </source>
</evidence>
<keyword evidence="6 9" id="KW-1133">Transmembrane helix</keyword>
<keyword evidence="8" id="KW-0175">Coiled coil</keyword>
<evidence type="ECO:0000256" key="9">
    <source>
        <dbReference type="SAM" id="Phobius"/>
    </source>
</evidence>
<dbReference type="RefSeq" id="WP_344823482.1">
    <property type="nucleotide sequence ID" value="NZ_BAAAUV010000003.1"/>
</dbReference>
<dbReference type="Gene3D" id="3.30.460.20">
    <property type="entry name" value="CorA soluble domain-like"/>
    <property type="match status" value="1"/>
</dbReference>
<evidence type="ECO:0000256" key="1">
    <source>
        <dbReference type="ARBA" id="ARBA00004651"/>
    </source>
</evidence>
<dbReference type="InterPro" id="IPR045863">
    <property type="entry name" value="CorA_TM1_TM2"/>
</dbReference>
<comment type="subcellular location">
    <subcellularLocation>
        <location evidence="1">Cell membrane</location>
        <topology evidence="1">Multi-pass membrane protein</topology>
    </subcellularLocation>
</comment>
<accession>A0ABP6Q215</accession>
<evidence type="ECO:0000256" key="4">
    <source>
        <dbReference type="ARBA" id="ARBA00022475"/>
    </source>
</evidence>
<dbReference type="InterPro" id="IPR045861">
    <property type="entry name" value="CorA_cytoplasmic_dom"/>
</dbReference>
<evidence type="ECO:0000256" key="5">
    <source>
        <dbReference type="ARBA" id="ARBA00022692"/>
    </source>
</evidence>
<dbReference type="SUPFAM" id="SSF144083">
    <property type="entry name" value="Magnesium transport protein CorA, transmembrane region"/>
    <property type="match status" value="1"/>
</dbReference>
<sequence length="321" mass="36600">MGIVRTRAWQGGRLSDRDFDIAQVSEHIDAGALVWVDLCDYDEADVKLMADELGLDDLAVEDALSEHERAKLDRYAGYLFLNVYATELVKGELRAYEISAFVTGNALVTVRRGDARLAADELEARWDPEMTEHGVSYLLHGFLDQIVDQHFTAIQELDDEVEALEDLLFEEAKDDRALQHRAFQLRRSLVLLRRVVLPMREIVNTLLRRDLKLVPDTLAPYYQDVYDHTLRATEWTEGLRDLVANVMDTRIALHGNQMNEAMKKVTSWAAIIAIPTAVTGFYGMNVPYPGYDQSWGFWTSIAVLAFSSITLYAVFKKHDWL</sequence>
<feature type="transmembrane region" description="Helical" evidence="9">
    <location>
        <begin position="295"/>
        <end position="315"/>
    </location>
</feature>
<keyword evidence="5 9" id="KW-0812">Transmembrane</keyword>
<keyword evidence="4" id="KW-1003">Cell membrane</keyword>
<dbReference type="Proteomes" id="UP001501237">
    <property type="component" value="Unassembled WGS sequence"/>
</dbReference>
<dbReference type="EMBL" id="BAAAUV010000003">
    <property type="protein sequence ID" value="GAA3200992.1"/>
    <property type="molecule type" value="Genomic_DNA"/>
</dbReference>
<dbReference type="PANTHER" id="PTHR46494:SF1">
    <property type="entry name" value="CORA FAMILY METAL ION TRANSPORTER (EUROFUNG)"/>
    <property type="match status" value="1"/>
</dbReference>
<evidence type="ECO:0000256" key="7">
    <source>
        <dbReference type="ARBA" id="ARBA00023136"/>
    </source>
</evidence>
<comment type="caution">
    <text evidence="10">The sequence shown here is derived from an EMBL/GenBank/DDBJ whole genome shotgun (WGS) entry which is preliminary data.</text>
</comment>